<protein>
    <recommendedName>
        <fullName evidence="1">H(+)-transporting two-sector ATPase</fullName>
        <ecNumber evidence="1">7.1.2.2</ecNumber>
    </recommendedName>
</protein>
<dbReference type="Proteomes" id="UP000245207">
    <property type="component" value="Unassembled WGS sequence"/>
</dbReference>
<dbReference type="AlphaFoldDB" id="A0A2U1LZN5"/>
<dbReference type="GO" id="GO:0046933">
    <property type="term" value="F:proton-transporting ATP synthase activity, rotational mechanism"/>
    <property type="evidence" value="ECO:0007669"/>
    <property type="project" value="TreeGrafter"/>
</dbReference>
<evidence type="ECO:0000256" key="3">
    <source>
        <dbReference type="ARBA" id="ARBA00022741"/>
    </source>
</evidence>
<evidence type="ECO:0000256" key="2">
    <source>
        <dbReference type="ARBA" id="ARBA00022448"/>
    </source>
</evidence>
<reference evidence="7 8" key="1">
    <citation type="journal article" date="2018" name="Mol. Plant">
        <title>The genome of Artemisia annua provides insight into the evolution of Asteraceae family and artemisinin biosynthesis.</title>
        <authorList>
            <person name="Shen Q."/>
            <person name="Zhang L."/>
            <person name="Liao Z."/>
            <person name="Wang S."/>
            <person name="Yan T."/>
            <person name="Shi P."/>
            <person name="Liu M."/>
            <person name="Fu X."/>
            <person name="Pan Q."/>
            <person name="Wang Y."/>
            <person name="Lv Z."/>
            <person name="Lu X."/>
            <person name="Zhang F."/>
            <person name="Jiang W."/>
            <person name="Ma Y."/>
            <person name="Chen M."/>
            <person name="Hao X."/>
            <person name="Li L."/>
            <person name="Tang Y."/>
            <person name="Lv G."/>
            <person name="Zhou Y."/>
            <person name="Sun X."/>
            <person name="Brodelius P.E."/>
            <person name="Rose J.K.C."/>
            <person name="Tang K."/>
        </authorList>
    </citation>
    <scope>NUCLEOTIDE SEQUENCE [LARGE SCALE GENOMIC DNA]</scope>
    <source>
        <strain evidence="8">cv. Huhao1</strain>
        <tissue evidence="7">Leaf</tissue>
    </source>
</reference>
<comment type="caution">
    <text evidence="7">The sequence shown here is derived from an EMBL/GenBank/DDBJ whole genome shotgun (WGS) entry which is preliminary data.</text>
</comment>
<dbReference type="GO" id="GO:0005739">
    <property type="term" value="C:mitochondrion"/>
    <property type="evidence" value="ECO:0007669"/>
    <property type="project" value="GOC"/>
</dbReference>
<keyword evidence="2" id="KW-0813">Transport</keyword>
<dbReference type="InterPro" id="IPR027417">
    <property type="entry name" value="P-loop_NTPase"/>
</dbReference>
<dbReference type="InterPro" id="IPR050053">
    <property type="entry name" value="ATPase_alpha/beta_chains"/>
</dbReference>
<evidence type="ECO:0000313" key="7">
    <source>
        <dbReference type="EMBL" id="PWA54447.1"/>
    </source>
</evidence>
<evidence type="ECO:0000256" key="5">
    <source>
        <dbReference type="ARBA" id="ARBA00022840"/>
    </source>
</evidence>
<keyword evidence="5" id="KW-0067">ATP-binding</keyword>
<comment type="catalytic activity">
    <reaction evidence="6">
        <text>ATP + H2O + 4 H(+)(in) = ADP + phosphate + 5 H(+)(out)</text>
        <dbReference type="Rhea" id="RHEA:57720"/>
        <dbReference type="ChEBI" id="CHEBI:15377"/>
        <dbReference type="ChEBI" id="CHEBI:15378"/>
        <dbReference type="ChEBI" id="CHEBI:30616"/>
        <dbReference type="ChEBI" id="CHEBI:43474"/>
        <dbReference type="ChEBI" id="CHEBI:456216"/>
        <dbReference type="EC" id="7.1.2.2"/>
    </reaction>
</comment>
<accession>A0A2U1LZN5</accession>
<dbReference type="OrthoDB" id="149879at2759"/>
<dbReference type="GO" id="GO:0042776">
    <property type="term" value="P:proton motive force-driven mitochondrial ATP synthesis"/>
    <property type="evidence" value="ECO:0007669"/>
    <property type="project" value="TreeGrafter"/>
</dbReference>
<dbReference type="STRING" id="35608.A0A2U1LZN5"/>
<organism evidence="7 8">
    <name type="scientific">Artemisia annua</name>
    <name type="common">Sweet wormwood</name>
    <dbReference type="NCBI Taxonomy" id="35608"/>
    <lineage>
        <taxon>Eukaryota</taxon>
        <taxon>Viridiplantae</taxon>
        <taxon>Streptophyta</taxon>
        <taxon>Embryophyta</taxon>
        <taxon>Tracheophyta</taxon>
        <taxon>Spermatophyta</taxon>
        <taxon>Magnoliopsida</taxon>
        <taxon>eudicotyledons</taxon>
        <taxon>Gunneridae</taxon>
        <taxon>Pentapetalae</taxon>
        <taxon>asterids</taxon>
        <taxon>campanulids</taxon>
        <taxon>Asterales</taxon>
        <taxon>Asteraceae</taxon>
        <taxon>Asteroideae</taxon>
        <taxon>Anthemideae</taxon>
        <taxon>Artemisiinae</taxon>
        <taxon>Artemisia</taxon>
    </lineage>
</organism>
<dbReference type="PANTHER" id="PTHR15184:SF80">
    <property type="entry name" value="ATP SYNTHASE SUBUNIT BETA-1, MITOCHONDRIAL-RELATED"/>
    <property type="match status" value="1"/>
</dbReference>
<evidence type="ECO:0000256" key="1">
    <source>
        <dbReference type="ARBA" id="ARBA00012473"/>
    </source>
</evidence>
<sequence length="86" mass="9151">MSERRSGVVSCSGCCLIISAAIERNNADLALSIFNAMRSSFGGFSVFAGVGELTSEANGLYREMMESVVIKLGDKQSESKCALVYS</sequence>
<dbReference type="EMBL" id="PKPP01007072">
    <property type="protein sequence ID" value="PWA54447.1"/>
    <property type="molecule type" value="Genomic_DNA"/>
</dbReference>
<gene>
    <name evidence="7" type="ORF">CTI12_AA435070</name>
</gene>
<dbReference type="EC" id="7.1.2.2" evidence="1"/>
<name>A0A2U1LZN5_ARTAN</name>
<dbReference type="GO" id="GO:0005524">
    <property type="term" value="F:ATP binding"/>
    <property type="evidence" value="ECO:0007669"/>
    <property type="project" value="UniProtKB-KW"/>
</dbReference>
<evidence type="ECO:0000313" key="8">
    <source>
        <dbReference type="Proteomes" id="UP000245207"/>
    </source>
</evidence>
<proteinExistence type="predicted"/>
<keyword evidence="3" id="KW-0547">Nucleotide-binding</keyword>
<keyword evidence="4" id="KW-0375">Hydrogen ion transport</keyword>
<dbReference type="Gene3D" id="3.40.50.300">
    <property type="entry name" value="P-loop containing nucleotide triphosphate hydrolases"/>
    <property type="match status" value="1"/>
</dbReference>
<keyword evidence="4" id="KW-0406">Ion transport</keyword>
<keyword evidence="8" id="KW-1185">Reference proteome</keyword>
<evidence type="ECO:0000256" key="4">
    <source>
        <dbReference type="ARBA" id="ARBA00022781"/>
    </source>
</evidence>
<evidence type="ECO:0000256" key="6">
    <source>
        <dbReference type="ARBA" id="ARBA00048383"/>
    </source>
</evidence>
<dbReference type="PANTHER" id="PTHR15184">
    <property type="entry name" value="ATP SYNTHASE"/>
    <property type="match status" value="1"/>
</dbReference>